<protein>
    <submittedName>
        <fullName evidence="1">U-box domain-containing protein</fullName>
    </submittedName>
</protein>
<gene>
    <name evidence="1" type="ORF">PGCG_00419</name>
</gene>
<keyword evidence="2" id="KW-1185">Reference proteome</keyword>
<evidence type="ECO:0000313" key="1">
    <source>
        <dbReference type="EMBL" id="AGM15723.1"/>
    </source>
</evidence>
<dbReference type="EMBL" id="KC662249">
    <property type="protein sequence ID" value="AGM15723.1"/>
    <property type="molecule type" value="Genomic_DNA"/>
</dbReference>
<name>A0AC59EXU9_9VIRU</name>
<accession>A0AC59EXU9</accession>
<evidence type="ECO:0000313" key="2">
    <source>
        <dbReference type="Proteomes" id="UP000204225"/>
    </source>
</evidence>
<sequence length="797" mass="89544">MNNRAILDAISCPITQEPMRDPVTGSDGQTYEKAAITDWLSKNNTSPLDRSAMSADGLLPNVSIRFLCDKYHNGEFGTLEDQPIMMGKPISTHETTAKSKPFDDVLKKGEGAQYYDKQENGVVEVIILKVHHDDVPAYYTIKLPSGQERETQRERLWRIGESMDEPSGKPMENVVENVPMGIPVDMPEPETEEQRLANLNKKREIAIAKKEMKRWLVSNPSGTEEEFKKEQSELADAETKKCNNDDGDDGGGAVEVDFYNSPDGGNNRMIGISSEPHSNPDFDLSKDIVIVIDRSNYMTTETTIQNKNSGLSLQDTVNHAIKTLVLMVSNNTRVSIITYDDDVEEVMPLTLMSDIYKSRAIEKINEIKPRRTGSNMWSGIEHALKMINDRTNTTRGPNIMLFSGGAPTILPVNGEKYQLEKYIDEINTPEYLAIPPIYTICHGSSCDAIMMSSISNYTCGYYSYTHNDYEIGDAFSRCTSVILTTYLQDMELRLTVSSNGVVCSAKVALEAMKATDLPGEDLILGQYPKYHLATDKNEIIYRIGTLQLGQDRCFIFNSVAPGISYDINFLYRSPSDNIGKRTLSKYKMSHSFYVDCQMPLRARLEGVHHKYGDTISTDINKNRYMVSDAINGIVSNTRNVLGGDTTHIRFSKQSENVLAKLYECTSDAAGVIDDLKNDEDKLMCQGIMDEMSRGNICAAVTSKYYEKWGEHYLMELCGSLKYEQPTTISIMDMGFGSPEFNKLQTRFRDIFDTLPAPEVKQQSKMKLFSKTTKINMSSFNERTCHSNQPKSCITGKK</sequence>
<reference evidence="1 2" key="1">
    <citation type="journal article" date="2013" name="Proc. Natl. Acad. Sci. U.S.A.">
        <title>Genome of Phaeocystis globosa virus PgV-16T highlights the common ancestry of the largest known DNA viruses infecting eukaryotes.</title>
        <authorList>
            <person name="Santini S."/>
            <person name="Jeudy S."/>
            <person name="Bartoli J."/>
            <person name="Poirot O."/>
            <person name="Lescot M."/>
            <person name="Abergel C."/>
            <person name="Barbe V."/>
            <person name="Wommack K.E."/>
            <person name="Noordeloos A.A."/>
            <person name="Brussaard C.P."/>
            <person name="Claverie J.M."/>
        </authorList>
    </citation>
    <scope>NUCLEOTIDE SEQUENCE [LARGE SCALE GENOMIC DNA]</scope>
    <source>
        <strain evidence="1 2">16T</strain>
    </source>
</reference>
<organism evidence="1 2">
    <name type="scientific">Phaeocystis globosa virus PgV-16T</name>
    <dbReference type="NCBI Taxonomy" id="3071227"/>
    <lineage>
        <taxon>Viruses</taxon>
        <taxon>Varidnaviria</taxon>
        <taxon>Bamfordvirae</taxon>
        <taxon>Nucleocytoviricota</taxon>
        <taxon>Megaviricetes</taxon>
        <taxon>Imitervirales</taxon>
        <taxon>Mesomimiviridae</taxon>
        <taxon>Tethysvirus</taxon>
        <taxon>Tethysvirus hollandense</taxon>
    </lineage>
</organism>
<proteinExistence type="predicted"/>
<dbReference type="Proteomes" id="UP000204225">
    <property type="component" value="Segment"/>
</dbReference>